<dbReference type="EMBL" id="UGYZ01000002">
    <property type="protein sequence ID" value="SUJ04130.1"/>
    <property type="molecule type" value="Genomic_DNA"/>
</dbReference>
<dbReference type="RefSeq" id="WP_166739498.1">
    <property type="nucleotide sequence ID" value="NZ_CP038012.1"/>
</dbReference>
<feature type="region of interest" description="Disordered" evidence="1">
    <location>
        <begin position="27"/>
        <end position="65"/>
    </location>
</feature>
<organism evidence="2 3">
    <name type="scientific">Sporosarcina pasteurii</name>
    <name type="common">Bacillus pasteurii</name>
    <dbReference type="NCBI Taxonomy" id="1474"/>
    <lineage>
        <taxon>Bacteria</taxon>
        <taxon>Bacillati</taxon>
        <taxon>Bacillota</taxon>
        <taxon>Bacilli</taxon>
        <taxon>Bacillales</taxon>
        <taxon>Caryophanaceae</taxon>
        <taxon>Sporosarcina</taxon>
    </lineage>
</organism>
<evidence type="ECO:0000313" key="3">
    <source>
        <dbReference type="Proteomes" id="UP000254519"/>
    </source>
</evidence>
<feature type="region of interest" description="Disordered" evidence="1">
    <location>
        <begin position="112"/>
        <end position="151"/>
    </location>
</feature>
<accession>A0A380BN20</accession>
<evidence type="ECO:0008006" key="4">
    <source>
        <dbReference type="Google" id="ProtNLM"/>
    </source>
</evidence>
<dbReference type="Pfam" id="PF14181">
    <property type="entry name" value="YqfQ"/>
    <property type="match status" value="1"/>
</dbReference>
<dbReference type="InterPro" id="IPR025571">
    <property type="entry name" value="YqfQ"/>
</dbReference>
<protein>
    <recommendedName>
        <fullName evidence="4">YqfQ-like protein</fullName>
    </recommendedName>
</protein>
<dbReference type="AlphaFoldDB" id="A0A380BN20"/>
<dbReference type="Proteomes" id="UP000254519">
    <property type="component" value="Unassembled WGS sequence"/>
</dbReference>
<gene>
    <name evidence="2" type="ORF">NCTC4822_01524</name>
</gene>
<reference evidence="2 3" key="1">
    <citation type="submission" date="2018-06" db="EMBL/GenBank/DDBJ databases">
        <authorList>
            <consortium name="Pathogen Informatics"/>
            <person name="Doyle S."/>
        </authorList>
    </citation>
    <scope>NUCLEOTIDE SEQUENCE [LARGE SCALE GENOMIC DNA]</scope>
    <source>
        <strain evidence="3">ATCC 11859 / DSM 33 / NCIB 8841 / NCTC 4822</strain>
    </source>
</reference>
<feature type="compositionally biased region" description="Low complexity" evidence="1">
    <location>
        <begin position="119"/>
        <end position="141"/>
    </location>
</feature>
<keyword evidence="3" id="KW-1185">Reference proteome</keyword>
<evidence type="ECO:0000313" key="2">
    <source>
        <dbReference type="EMBL" id="SUJ04130.1"/>
    </source>
</evidence>
<proteinExistence type="predicted"/>
<evidence type="ECO:0000256" key="1">
    <source>
        <dbReference type="SAM" id="MobiDB-lite"/>
    </source>
</evidence>
<name>A0A380BN20_SPOPA</name>
<sequence length="151" mass="16535">MRYESFYPFAHNQPPHMRQQYSNPNMYWPPVRNQGQPPVMGAPQPQPQPSNNHIPGQAGGQGPSKLDAYMQTADRFLNTAQQFAPIVQQVAPMISNLPAMWRLYKGFQSMPNAGASNLASQATTAQSAAQSTAQAARSASSVPRIFQPPNP</sequence>